<dbReference type="Proteomes" id="UP000245845">
    <property type="component" value="Unassembled WGS sequence"/>
</dbReference>
<keyword evidence="2" id="KW-1185">Reference proteome</keyword>
<evidence type="ECO:0000313" key="2">
    <source>
        <dbReference type="Proteomes" id="UP000245845"/>
    </source>
</evidence>
<dbReference type="PANTHER" id="PTHR42967:SF1">
    <property type="entry name" value="MBL FOLD METALLO-HYDROLASE"/>
    <property type="match status" value="1"/>
</dbReference>
<evidence type="ECO:0000313" key="1">
    <source>
        <dbReference type="EMBL" id="PWJ31799.1"/>
    </source>
</evidence>
<dbReference type="SUPFAM" id="SSF56281">
    <property type="entry name" value="Metallo-hydrolase/oxidoreductase"/>
    <property type="match status" value="1"/>
</dbReference>
<gene>
    <name evidence="1" type="ORF">A8806_10185</name>
</gene>
<dbReference type="RefSeq" id="WP_109729197.1">
    <property type="nucleotide sequence ID" value="NZ_BAAACK010000007.1"/>
</dbReference>
<protein>
    <submittedName>
        <fullName evidence="1">L-ascorbate metabolism protein UlaG (Beta-lactamase superfamily)</fullName>
    </submittedName>
</protein>
<reference evidence="1 2" key="1">
    <citation type="submission" date="2018-05" db="EMBL/GenBank/DDBJ databases">
        <title>The Hungate 1000. A catalogue of reference genomes from the rumen microbiome.</title>
        <authorList>
            <person name="Kelly W."/>
        </authorList>
    </citation>
    <scope>NUCLEOTIDE SEQUENCE [LARGE SCALE GENOMIC DNA]</scope>
    <source>
        <strain evidence="1 2">NLAE-zl-C242</strain>
    </source>
</reference>
<proteinExistence type="predicted"/>
<dbReference type="AlphaFoldDB" id="A0A2Y9C9F4"/>
<dbReference type="EMBL" id="QGDL01000001">
    <property type="protein sequence ID" value="PWJ31799.1"/>
    <property type="molecule type" value="Genomic_DNA"/>
</dbReference>
<sequence length="244" mass="28926">MIRVTYLSHSGFLVELEQAYLLFDYYKGELPEIKAGKPFFVFVSHAHYDHFRKDIFKLREYIPEIYYILSNDVDAPKREDTVLAGPNEEHIIGSLKVRTLRSTDEGVAFLAECGDCTVYHAGDLNWWHWEEEGKAYNTMMRRNYQYEINKLHGVKIDVAFVPVDPRLGEQYFWGLDCFMKRTDTQAVFPMHFWDNYGIFDRIVLEKSAEEYVDKIYRITKEGQTFELEKREEKSFADSVKEMMD</sequence>
<dbReference type="PANTHER" id="PTHR42967">
    <property type="entry name" value="METAL DEPENDENT HYDROLASE"/>
    <property type="match status" value="1"/>
</dbReference>
<dbReference type="OrthoDB" id="36975at2"/>
<name>A0A2Y9C9F4_9FIRM</name>
<comment type="caution">
    <text evidence="1">The sequence shown here is derived from an EMBL/GenBank/DDBJ whole genome shotgun (WGS) entry which is preliminary data.</text>
</comment>
<accession>A0A2Y9C9F4</accession>
<dbReference type="InterPro" id="IPR036866">
    <property type="entry name" value="RibonucZ/Hydroxyglut_hydro"/>
</dbReference>
<organism evidence="1 2">
    <name type="scientific">Faecalicatena orotica</name>
    <dbReference type="NCBI Taxonomy" id="1544"/>
    <lineage>
        <taxon>Bacteria</taxon>
        <taxon>Bacillati</taxon>
        <taxon>Bacillota</taxon>
        <taxon>Clostridia</taxon>
        <taxon>Lachnospirales</taxon>
        <taxon>Lachnospiraceae</taxon>
        <taxon>Faecalicatena</taxon>
    </lineage>
</organism>
<dbReference type="Gene3D" id="3.60.15.10">
    <property type="entry name" value="Ribonuclease Z/Hydroxyacylglutathione hydrolase-like"/>
    <property type="match status" value="1"/>
</dbReference>
<dbReference type="Pfam" id="PF13483">
    <property type="entry name" value="Lactamase_B_3"/>
    <property type="match status" value="1"/>
</dbReference>